<gene>
    <name evidence="2" type="ORF">O987_08965</name>
</gene>
<evidence type="ECO:0000313" key="3">
    <source>
        <dbReference type="Proteomes" id="UP000028782"/>
    </source>
</evidence>
<proteinExistence type="predicted"/>
<reference evidence="2 3" key="1">
    <citation type="journal article" date="2014" name="Genome Announc.">
        <title>Complete Genome Sequence of Polychlorinated Biphenyl Degrader Comamonas testosteroni TK102 (NBRC 109938).</title>
        <authorList>
            <person name="Fukuda K."/>
            <person name="Hosoyama A."/>
            <person name="Tsuchikane K."/>
            <person name="Ohji S."/>
            <person name="Yamazoe A."/>
            <person name="Fujita N."/>
            <person name="Shintani M."/>
            <person name="Kimbara K."/>
        </authorList>
    </citation>
    <scope>NUCLEOTIDE SEQUENCE [LARGE SCALE GENOMIC DNA]</scope>
    <source>
        <strain evidence="2">TK102</strain>
    </source>
</reference>
<evidence type="ECO:0000256" key="1">
    <source>
        <dbReference type="SAM" id="MobiDB-lite"/>
    </source>
</evidence>
<name>A0A076PJY7_COMTE</name>
<feature type="region of interest" description="Disordered" evidence="1">
    <location>
        <begin position="1"/>
        <end position="25"/>
    </location>
</feature>
<dbReference type="AlphaFoldDB" id="A0A076PJY7"/>
<accession>A0A076PJY7</accession>
<dbReference type="HOGENOM" id="CLU_905229_0_0_4"/>
<dbReference type="Proteomes" id="UP000028782">
    <property type="component" value="Chromosome"/>
</dbReference>
<sequence>MLRQVQGRIQDSAAPPLTVMPVDEQSDNSLDPMANLVASAMYTSPGSLLGKLKAIWMLAANLVTRAETEHSKRVNVLWGGPVPETSSLPDKARMLSSKAVQPESSLTQAYTELLREIAQIHSQDQLIRLKAQQPALPSNLDDAAFLAALLASANLRSEAFLNHVVPHFFALQLHCYRLYRRLEIPAGVPEESAVRLDRAAKGGKARAIGEDILKSRISDFLQSKAGETFSTGDALFDQFGDELQQILHTFQRDVIGKERHPQSHRLITYGSSLTSGGLVRKFGAWRRHDPIFKDRWEKLVPPRKKAS</sequence>
<protein>
    <submittedName>
        <fullName evidence="2">Uncharacterized protein</fullName>
    </submittedName>
</protein>
<dbReference type="KEGG" id="ctes:O987_08965"/>
<organism evidence="2 3">
    <name type="scientific">Comamonas testosteroni TK102</name>
    <dbReference type="NCBI Taxonomy" id="1392005"/>
    <lineage>
        <taxon>Bacteria</taxon>
        <taxon>Pseudomonadati</taxon>
        <taxon>Pseudomonadota</taxon>
        <taxon>Betaproteobacteria</taxon>
        <taxon>Burkholderiales</taxon>
        <taxon>Comamonadaceae</taxon>
        <taxon>Comamonas</taxon>
    </lineage>
</organism>
<dbReference type="EMBL" id="CP006704">
    <property type="protein sequence ID" value="AIJ45928.1"/>
    <property type="molecule type" value="Genomic_DNA"/>
</dbReference>
<evidence type="ECO:0000313" key="2">
    <source>
        <dbReference type="EMBL" id="AIJ45928.1"/>
    </source>
</evidence>